<dbReference type="OrthoDB" id="2103397at2759"/>
<protein>
    <submittedName>
        <fullName evidence="2">Uncharacterized protein</fullName>
    </submittedName>
</protein>
<feature type="region of interest" description="Disordered" evidence="1">
    <location>
        <begin position="278"/>
        <end position="302"/>
    </location>
</feature>
<reference evidence="3" key="1">
    <citation type="journal article" date="2018" name="Nat. Microbiol.">
        <title>Leveraging single-cell genomics to expand the fungal tree of life.</title>
        <authorList>
            <person name="Ahrendt S.R."/>
            <person name="Quandt C.A."/>
            <person name="Ciobanu D."/>
            <person name="Clum A."/>
            <person name="Salamov A."/>
            <person name="Andreopoulos B."/>
            <person name="Cheng J.F."/>
            <person name="Woyke T."/>
            <person name="Pelin A."/>
            <person name="Henrissat B."/>
            <person name="Reynolds N.K."/>
            <person name="Benny G.L."/>
            <person name="Smith M.E."/>
            <person name="James T.Y."/>
            <person name="Grigoriev I.V."/>
        </authorList>
    </citation>
    <scope>NUCLEOTIDE SEQUENCE [LARGE SCALE GENOMIC DNA]</scope>
</reference>
<dbReference type="EMBL" id="KZ998480">
    <property type="protein sequence ID" value="RKO86096.1"/>
    <property type="molecule type" value="Genomic_DNA"/>
</dbReference>
<proteinExistence type="predicted"/>
<organism evidence="2 3">
    <name type="scientific">Blyttiomyces helicus</name>
    <dbReference type="NCBI Taxonomy" id="388810"/>
    <lineage>
        <taxon>Eukaryota</taxon>
        <taxon>Fungi</taxon>
        <taxon>Fungi incertae sedis</taxon>
        <taxon>Chytridiomycota</taxon>
        <taxon>Chytridiomycota incertae sedis</taxon>
        <taxon>Chytridiomycetes</taxon>
        <taxon>Chytridiomycetes incertae sedis</taxon>
        <taxon>Blyttiomyces</taxon>
    </lineage>
</organism>
<feature type="compositionally biased region" description="Acidic residues" evidence="1">
    <location>
        <begin position="278"/>
        <end position="296"/>
    </location>
</feature>
<sequence>MDTSRVRNPMFRWMLPKRMIQHEPSQWLEDALSRFDKRWHKNSENTTRTEIDLILLDVLNATPEIILLDDLNDTPETIGCWGEVELSWIDGPTILTGHCDYVLSYGKLTEKTDISSILVCGQVNCKDAPKNIWLIVAYCGIVHKARIALGEYDKFVHGFMTDGDTWEFVCIDNASQVWTIKVSTLRKAMTWLRHILYSAQRASTPVAANPIASKSNMRKKKLKNFNLVVERFRTKDGVHEDEVKPSFTSDTSKCDQSKNDLKHFKVVLERLRDRNDAYESEDSLVDSEDSLYDSEIAESHKQ</sequence>
<dbReference type="AlphaFoldDB" id="A0A4P9W7G0"/>
<evidence type="ECO:0000313" key="2">
    <source>
        <dbReference type="EMBL" id="RKO86096.1"/>
    </source>
</evidence>
<gene>
    <name evidence="2" type="ORF">BDK51DRAFT_34458</name>
</gene>
<name>A0A4P9W7G0_9FUNG</name>
<keyword evidence="3" id="KW-1185">Reference proteome</keyword>
<dbReference type="Proteomes" id="UP000269721">
    <property type="component" value="Unassembled WGS sequence"/>
</dbReference>
<evidence type="ECO:0000313" key="3">
    <source>
        <dbReference type="Proteomes" id="UP000269721"/>
    </source>
</evidence>
<accession>A0A4P9W7G0</accession>
<evidence type="ECO:0000256" key="1">
    <source>
        <dbReference type="SAM" id="MobiDB-lite"/>
    </source>
</evidence>